<dbReference type="PIRSF" id="PIRSF000398">
    <property type="entry name" value="M_m6A_EcoRV"/>
    <property type="match status" value="1"/>
</dbReference>
<keyword evidence="7" id="KW-1185">Reference proteome</keyword>
<feature type="binding site" evidence="4">
    <location>
        <position position="82"/>
    </location>
    <ligand>
        <name>S-adenosyl-L-methionine</name>
        <dbReference type="ChEBI" id="CHEBI:59789"/>
    </ligand>
</feature>
<evidence type="ECO:0000256" key="1">
    <source>
        <dbReference type="ARBA" id="ARBA00022603"/>
    </source>
</evidence>
<evidence type="ECO:0000256" key="2">
    <source>
        <dbReference type="ARBA" id="ARBA00022679"/>
    </source>
</evidence>
<dbReference type="GO" id="GO:1904047">
    <property type="term" value="F:S-adenosyl-L-methionine binding"/>
    <property type="evidence" value="ECO:0007669"/>
    <property type="project" value="TreeGrafter"/>
</dbReference>
<dbReference type="GO" id="GO:0009307">
    <property type="term" value="P:DNA restriction-modification system"/>
    <property type="evidence" value="ECO:0007669"/>
    <property type="project" value="InterPro"/>
</dbReference>
<evidence type="ECO:0000256" key="4">
    <source>
        <dbReference type="PIRSR" id="PIRSR000398-1"/>
    </source>
</evidence>
<keyword evidence="1 6" id="KW-0489">Methyltransferase</keyword>
<reference evidence="6 7" key="1">
    <citation type="submission" date="2019-08" db="EMBL/GenBank/DDBJ databases">
        <title>Deep-cultivation of Planctomycetes and their phenomic and genomic characterization uncovers novel biology.</title>
        <authorList>
            <person name="Wiegand S."/>
            <person name="Jogler M."/>
            <person name="Boedeker C."/>
            <person name="Pinto D."/>
            <person name="Vollmers J."/>
            <person name="Rivas-Marin E."/>
            <person name="Kohn T."/>
            <person name="Peeters S.H."/>
            <person name="Heuer A."/>
            <person name="Rast P."/>
            <person name="Oberbeckmann S."/>
            <person name="Bunk B."/>
            <person name="Jeske O."/>
            <person name="Meyerdierks A."/>
            <person name="Storesund J.E."/>
            <person name="Kallscheuer N."/>
            <person name="Luecker S."/>
            <person name="Lage O.M."/>
            <person name="Pohl T."/>
            <person name="Merkel B.J."/>
            <person name="Hornburger P."/>
            <person name="Mueller R.-W."/>
            <person name="Bruemmer F."/>
            <person name="Labrenz M."/>
            <person name="Spormann A.M."/>
            <person name="Op den Camp H."/>
            <person name="Overmann J."/>
            <person name="Amann R."/>
            <person name="Jetten M.S.M."/>
            <person name="Mascher T."/>
            <person name="Medema M.H."/>
            <person name="Devos D.P."/>
            <person name="Kaster A.-K."/>
            <person name="Ovreas L."/>
            <person name="Rohde M."/>
            <person name="Galperin M.Y."/>
            <person name="Jogler C."/>
        </authorList>
    </citation>
    <scope>NUCLEOTIDE SEQUENCE [LARGE SCALE GENOMIC DNA]</scope>
    <source>
        <strain evidence="6 7">UC8</strain>
    </source>
</reference>
<evidence type="ECO:0000256" key="3">
    <source>
        <dbReference type="ARBA" id="ARBA00022691"/>
    </source>
</evidence>
<dbReference type="GO" id="GO:0043565">
    <property type="term" value="F:sequence-specific DNA binding"/>
    <property type="evidence" value="ECO:0007669"/>
    <property type="project" value="TreeGrafter"/>
</dbReference>
<dbReference type="PRINTS" id="PR00505">
    <property type="entry name" value="D12N6MTFRASE"/>
</dbReference>
<feature type="binding site" evidence="4">
    <location>
        <position position="36"/>
    </location>
    <ligand>
        <name>S-adenosyl-L-methionine</name>
        <dbReference type="ChEBI" id="CHEBI:59789"/>
    </ligand>
</feature>
<keyword evidence="3" id="KW-0949">S-adenosyl-L-methionine</keyword>
<dbReference type="GO" id="GO:0009007">
    <property type="term" value="F:site-specific DNA-methyltransferase (adenine-specific) activity"/>
    <property type="evidence" value="ECO:0007669"/>
    <property type="project" value="UniProtKB-EC"/>
</dbReference>
<dbReference type="GO" id="GO:0032259">
    <property type="term" value="P:methylation"/>
    <property type="evidence" value="ECO:0007669"/>
    <property type="project" value="UniProtKB-KW"/>
</dbReference>
<dbReference type="KEGG" id="rul:UC8_54200"/>
<dbReference type="InterPro" id="IPR012263">
    <property type="entry name" value="M_m6A_EcoRV"/>
</dbReference>
<dbReference type="Gene3D" id="3.40.50.150">
    <property type="entry name" value="Vaccinia Virus protein VP39"/>
    <property type="match status" value="2"/>
</dbReference>
<dbReference type="Proteomes" id="UP000325286">
    <property type="component" value="Chromosome"/>
</dbReference>
<dbReference type="SUPFAM" id="SSF53335">
    <property type="entry name" value="S-adenosyl-L-methionine-dependent methyltransferases"/>
    <property type="match status" value="1"/>
</dbReference>
<dbReference type="InterPro" id="IPR029063">
    <property type="entry name" value="SAM-dependent_MTases_sf"/>
</dbReference>
<dbReference type="RefSeq" id="WP_238388961.1">
    <property type="nucleotide sequence ID" value="NZ_CP042914.1"/>
</dbReference>
<evidence type="ECO:0000313" key="6">
    <source>
        <dbReference type="EMBL" id="QEG43372.1"/>
    </source>
</evidence>
<dbReference type="EMBL" id="CP042914">
    <property type="protein sequence ID" value="QEG43372.1"/>
    <property type="molecule type" value="Genomic_DNA"/>
</dbReference>
<evidence type="ECO:0000256" key="5">
    <source>
        <dbReference type="SAM" id="MobiDB-lite"/>
    </source>
</evidence>
<feature type="region of interest" description="Disordered" evidence="5">
    <location>
        <begin position="1"/>
        <end position="27"/>
    </location>
</feature>
<dbReference type="PANTHER" id="PTHR30481">
    <property type="entry name" value="DNA ADENINE METHYLASE"/>
    <property type="match status" value="1"/>
</dbReference>
<sequence length="291" mass="33634">MDQPDLFDCGDRHTSSKPNKQSSMRRADQLVQPLKWHGGKHYLAERIIELMPEHLHYVEPFFGGGSVLLNKAPEGISEVVNDVHHELTNFWRTLQDEDAFAKFMRIVEAVPFSQVEWDDAHEQVEDPIRQAVHFFIRCRQSRAGKFDAFATLSRNRTRRKMNEQVSSWQTAVDGLPAVAARLKRVVVLCQDAAKVVKSQDGDNTLFYLDPPYLHETRVTTADYDHEMTTEQHATLLDTLLNCKGKVLLSGYPNELYDSRLKDWKKFDIKIDNKASSAKNKPLMTERIWMNY</sequence>
<dbReference type="Pfam" id="PF02086">
    <property type="entry name" value="MethyltransfD12"/>
    <property type="match status" value="1"/>
</dbReference>
<proteinExistence type="predicted"/>
<dbReference type="REBASE" id="376460">
    <property type="entry name" value="M.RulUC8ORF54200P"/>
</dbReference>
<dbReference type="PANTHER" id="PTHR30481:SF4">
    <property type="entry name" value="SITE-SPECIFIC DNA-METHYLTRANSFERASE (ADENINE-SPECIFIC)"/>
    <property type="match status" value="1"/>
</dbReference>
<name>A0A5B9QZ76_9BACT</name>
<dbReference type="InterPro" id="IPR012327">
    <property type="entry name" value="MeTrfase_D12"/>
</dbReference>
<gene>
    <name evidence="6" type="primary">dam</name>
    <name evidence="6" type="ORF">UC8_54200</name>
</gene>
<protein>
    <submittedName>
        <fullName evidence="6">DNA adenine methylase</fullName>
        <ecNumber evidence="6">2.1.1.72</ecNumber>
    </submittedName>
</protein>
<feature type="binding site" evidence="4">
    <location>
        <position position="209"/>
    </location>
    <ligand>
        <name>S-adenosyl-L-methionine</name>
        <dbReference type="ChEBI" id="CHEBI:59789"/>
    </ligand>
</feature>
<dbReference type="EC" id="2.1.1.72" evidence="6"/>
<dbReference type="AlphaFoldDB" id="A0A5B9QZ76"/>
<organism evidence="6 7">
    <name type="scientific">Roseimaritima ulvae</name>
    <dbReference type="NCBI Taxonomy" id="980254"/>
    <lineage>
        <taxon>Bacteria</taxon>
        <taxon>Pseudomonadati</taxon>
        <taxon>Planctomycetota</taxon>
        <taxon>Planctomycetia</taxon>
        <taxon>Pirellulales</taxon>
        <taxon>Pirellulaceae</taxon>
        <taxon>Roseimaritima</taxon>
    </lineage>
</organism>
<keyword evidence="2 6" id="KW-0808">Transferase</keyword>
<accession>A0A5B9QZ76</accession>
<dbReference type="GO" id="GO:0006298">
    <property type="term" value="P:mismatch repair"/>
    <property type="evidence" value="ECO:0007669"/>
    <property type="project" value="TreeGrafter"/>
</dbReference>
<evidence type="ECO:0000313" key="7">
    <source>
        <dbReference type="Proteomes" id="UP000325286"/>
    </source>
</evidence>
<feature type="binding site" evidence="4">
    <location>
        <position position="40"/>
    </location>
    <ligand>
        <name>S-adenosyl-L-methionine</name>
        <dbReference type="ChEBI" id="CHEBI:59789"/>
    </ligand>
</feature>